<gene>
    <name evidence="2" type="ORF">AB4876_17705</name>
</gene>
<keyword evidence="1" id="KW-0472">Membrane</keyword>
<evidence type="ECO:0000313" key="2">
    <source>
        <dbReference type="EMBL" id="MEX1670758.1"/>
    </source>
</evidence>
<comment type="caution">
    <text evidence="2">The sequence shown here is derived from an EMBL/GenBank/DDBJ whole genome shotgun (WGS) entry which is preliminary data.</text>
</comment>
<dbReference type="Proteomes" id="UP001557485">
    <property type="component" value="Unassembled WGS sequence"/>
</dbReference>
<dbReference type="RefSeq" id="WP_368383065.1">
    <property type="nucleotide sequence ID" value="NZ_JBFRYA010000022.1"/>
</dbReference>
<protein>
    <submittedName>
        <fullName evidence="2">Uncharacterized protein</fullName>
    </submittedName>
</protein>
<feature type="transmembrane region" description="Helical" evidence="1">
    <location>
        <begin position="12"/>
        <end position="35"/>
    </location>
</feature>
<keyword evidence="3" id="KW-1185">Reference proteome</keyword>
<organism evidence="2 3">
    <name type="scientific">Zhongshania guokunii</name>
    <dbReference type="NCBI Taxonomy" id="641783"/>
    <lineage>
        <taxon>Bacteria</taxon>
        <taxon>Pseudomonadati</taxon>
        <taxon>Pseudomonadota</taxon>
        <taxon>Gammaproteobacteria</taxon>
        <taxon>Cellvibrionales</taxon>
        <taxon>Spongiibacteraceae</taxon>
        <taxon>Zhongshania</taxon>
    </lineage>
</organism>
<evidence type="ECO:0000313" key="3">
    <source>
        <dbReference type="Proteomes" id="UP001557485"/>
    </source>
</evidence>
<keyword evidence="1" id="KW-1133">Transmembrane helix</keyword>
<dbReference type="EMBL" id="JBFRYA010000022">
    <property type="protein sequence ID" value="MEX1670758.1"/>
    <property type="molecule type" value="Genomic_DNA"/>
</dbReference>
<name>A0ABV3UA76_9GAMM</name>
<evidence type="ECO:0000256" key="1">
    <source>
        <dbReference type="SAM" id="Phobius"/>
    </source>
</evidence>
<keyword evidence="1" id="KW-0812">Transmembrane</keyword>
<accession>A0ABV3UA76</accession>
<reference evidence="2 3" key="1">
    <citation type="journal article" date="2011" name="Int. J. Syst. Evol. Microbiol.">
        <title>Zhongshania antarctica gen. nov., sp. nov. and Zhongshania guokunii sp. nov., gammaproteobacteria respectively isolated from coastal attached (fast) ice and surface seawater of the Antarctic.</title>
        <authorList>
            <person name="Li H.J."/>
            <person name="Zhang X.Y."/>
            <person name="Chen C.X."/>
            <person name="Zhang Y.J."/>
            <person name="Gao Z.M."/>
            <person name="Yu Y."/>
            <person name="Chen X.L."/>
            <person name="Chen B."/>
            <person name="Zhang Y.Z."/>
        </authorList>
    </citation>
    <scope>NUCLEOTIDE SEQUENCE [LARGE SCALE GENOMIC DNA]</scope>
    <source>
        <strain evidence="2 3">ZS6-22T</strain>
    </source>
</reference>
<proteinExistence type="predicted"/>
<sequence>MRNTKRKSKQGGFVLAAELTLMSTMMVAGVTVGMATMRDSMLAEMEDVSESIGSLNQSFSYAGVRSGHGTAAIAGSGFRDSVDTNAGDGVSFVFVDTTYSEGSAQ</sequence>